<evidence type="ECO:0000313" key="4">
    <source>
        <dbReference type="Proteomes" id="UP000474640"/>
    </source>
</evidence>
<evidence type="ECO:0000256" key="1">
    <source>
        <dbReference type="SAM" id="MobiDB-lite"/>
    </source>
</evidence>
<comment type="caution">
    <text evidence="3">The sequence shown here is derived from an EMBL/GenBank/DDBJ whole genome shotgun (WGS) entry which is preliminary data.</text>
</comment>
<evidence type="ECO:0000259" key="2">
    <source>
        <dbReference type="Pfam" id="PF20248"/>
    </source>
</evidence>
<sequence length="462" mass="50793">MPKEVTSESAIFAKVQLGIVATLDIGNGVLAVEGQLTPSSFDTIHLSKSHRGIQTPRLGIYWNFSNAISITGEAYFAITPKVCMGSGRLNIFLVLGPLNAFFDAFVDFLINYKPFNFRAQGGLTVGVKYTLDLWITSIHIDIEIGARIYLYGPPIYGTVHVDFWDFGFDVTFGAQNALVNSGVDLEQFYDLVLQKDAASESIASVFHHDTNKDKLEWKADKEEPVHENDTDLPIIFSCQSGLIPSAKQETKEKEPWKVTPMDFSFMVSCKFAIQNGFLKTNKPGTTTEVESIPFTSPAQDKIYGKPMKKPSTLDPESQDSSSGDGTKQVDDLVSGSKGSINLMAGVTVSQPDTVKPTEAIKEFDVLKTMSQTAAVTHWPPNPSQNDKWSPEEGETTLKDVSDAWMSPKLKAQDLINKWASLNCFQWDSGEMAGLGTAPEHLTKNMKDHYVAAPRISVAKDSA</sequence>
<reference evidence="3 4" key="1">
    <citation type="submission" date="2020-01" db="EMBL/GenBank/DDBJ databases">
        <authorList>
            <person name="Palmer J.M."/>
        </authorList>
    </citation>
    <scope>NUCLEOTIDE SEQUENCE [LARGE SCALE GENOMIC DNA]</scope>
    <source>
        <strain evidence="3 4">TWF970</strain>
    </source>
</reference>
<feature type="compositionally biased region" description="Polar residues" evidence="1">
    <location>
        <begin position="314"/>
        <end position="325"/>
    </location>
</feature>
<dbReference type="OrthoDB" id="5352492at2759"/>
<evidence type="ECO:0000313" key="3">
    <source>
        <dbReference type="EMBL" id="KAF3290889.1"/>
    </source>
</evidence>
<accession>A0A7C8RN77</accession>
<dbReference type="Proteomes" id="UP000474640">
    <property type="component" value="Unassembled WGS sequence"/>
</dbReference>
<name>A0A7C8RN77_ORBOL</name>
<feature type="compositionally biased region" description="Polar residues" evidence="1">
    <location>
        <begin position="282"/>
        <end position="298"/>
    </location>
</feature>
<dbReference type="InterPro" id="IPR046538">
    <property type="entry name" value="DUF6603"/>
</dbReference>
<gene>
    <name evidence="3" type="ORF">TWF970_000150</name>
</gene>
<organism evidence="3 4">
    <name type="scientific">Orbilia oligospora</name>
    <name type="common">Nematode-trapping fungus</name>
    <name type="synonym">Arthrobotrys oligospora</name>
    <dbReference type="NCBI Taxonomy" id="2813651"/>
    <lineage>
        <taxon>Eukaryota</taxon>
        <taxon>Fungi</taxon>
        <taxon>Dikarya</taxon>
        <taxon>Ascomycota</taxon>
        <taxon>Pezizomycotina</taxon>
        <taxon>Orbiliomycetes</taxon>
        <taxon>Orbiliales</taxon>
        <taxon>Orbiliaceae</taxon>
        <taxon>Orbilia</taxon>
    </lineage>
</organism>
<feature type="region of interest" description="Disordered" evidence="1">
    <location>
        <begin position="373"/>
        <end position="393"/>
    </location>
</feature>
<proteinExistence type="predicted"/>
<feature type="domain" description="DUF6603" evidence="2">
    <location>
        <begin position="55"/>
        <end position="214"/>
    </location>
</feature>
<feature type="region of interest" description="Disordered" evidence="1">
    <location>
        <begin position="282"/>
        <end position="333"/>
    </location>
</feature>
<protein>
    <recommendedName>
        <fullName evidence="2">DUF6603 domain-containing protein</fullName>
    </recommendedName>
</protein>
<dbReference type="Pfam" id="PF20248">
    <property type="entry name" value="DUF6603"/>
    <property type="match status" value="1"/>
</dbReference>
<dbReference type="EMBL" id="JAABOJ010000001">
    <property type="protein sequence ID" value="KAF3290889.1"/>
    <property type="molecule type" value="Genomic_DNA"/>
</dbReference>
<dbReference type="AlphaFoldDB" id="A0A7C8RN77"/>